<dbReference type="PANTHER" id="PTHR33446:SF8">
    <property type="entry name" value="PROTEIN TONB"/>
    <property type="match status" value="1"/>
</dbReference>
<keyword evidence="2" id="KW-0677">Repeat</keyword>
<feature type="compositionally biased region" description="Low complexity" evidence="3">
    <location>
        <begin position="175"/>
        <end position="191"/>
    </location>
</feature>
<sequence>MSSLAMTLPASFPVVRAPWRSHASAAAVTLALHAAVAGLLLHGWTPELSMPTTTQVLKTQLVSLPAPEPVAETPVEPEPIPAPAEAVVEEVVEKVIEEPQIDPRIEQQRLEQAELAYKRAEQVRLDEERRIEQQRAREQQRKEQLEREHQERVEAERQQREAERREQLARDAQQREQAAQAEASAAAERARQAEAAASRQYLPIVKDAPAYPSRALDKGIEGSCTVSYSVNPQGRIENPKALDDCHPLFIRPSLTAAKSFRYQPRIIDGRPVAVPEVKNTFHYRIQ</sequence>
<evidence type="ECO:0000256" key="1">
    <source>
        <dbReference type="ARBA" id="ARBA00022362"/>
    </source>
</evidence>
<dbReference type="Pfam" id="PF03544">
    <property type="entry name" value="TonB_C"/>
    <property type="match status" value="1"/>
</dbReference>
<evidence type="ECO:0000313" key="6">
    <source>
        <dbReference type="Proteomes" id="UP000831189"/>
    </source>
</evidence>
<proteinExistence type="predicted"/>
<dbReference type="Proteomes" id="UP000831189">
    <property type="component" value="Chromosome"/>
</dbReference>
<evidence type="ECO:0000313" key="5">
    <source>
        <dbReference type="EMBL" id="UPQ84162.1"/>
    </source>
</evidence>
<evidence type="ECO:0000256" key="3">
    <source>
        <dbReference type="SAM" id="MobiDB-lite"/>
    </source>
</evidence>
<dbReference type="Gene3D" id="3.30.1150.10">
    <property type="match status" value="1"/>
</dbReference>
<organism evidence="5 6">
    <name type="scientific">Pseudomonas knackmussii</name>
    <dbReference type="NCBI Taxonomy" id="65741"/>
    <lineage>
        <taxon>Bacteria</taxon>
        <taxon>Pseudomonadati</taxon>
        <taxon>Pseudomonadota</taxon>
        <taxon>Gammaproteobacteria</taxon>
        <taxon>Pseudomonadales</taxon>
        <taxon>Pseudomonadaceae</taxon>
        <taxon>Pseudomonas</taxon>
    </lineage>
</organism>
<feature type="region of interest" description="Disordered" evidence="3">
    <location>
        <begin position="140"/>
        <end position="191"/>
    </location>
</feature>
<name>A0ABY4KTI0_9PSED</name>
<dbReference type="SUPFAM" id="SSF74653">
    <property type="entry name" value="TolA/TonB C-terminal domain"/>
    <property type="match status" value="1"/>
</dbReference>
<dbReference type="PANTHER" id="PTHR33446">
    <property type="entry name" value="PROTEIN TONB-RELATED"/>
    <property type="match status" value="1"/>
</dbReference>
<reference evidence="5 6" key="1">
    <citation type="submission" date="2022-04" db="EMBL/GenBank/DDBJ databases">
        <title>Pseudomonas knackmussii B09-2.</title>
        <authorList>
            <person name="Deng Y."/>
        </authorList>
    </citation>
    <scope>NUCLEOTIDE SEQUENCE [LARGE SCALE GENOMIC DNA]</scope>
    <source>
        <strain evidence="5 6">B09-2</strain>
    </source>
</reference>
<dbReference type="InterPro" id="IPR051045">
    <property type="entry name" value="TonB-dependent_transducer"/>
</dbReference>
<gene>
    <name evidence="5" type="ORF">M0M42_07120</name>
</gene>
<dbReference type="PROSITE" id="PS52015">
    <property type="entry name" value="TONB_CTD"/>
    <property type="match status" value="1"/>
</dbReference>
<accession>A0ABY4KTI0</accession>
<dbReference type="InterPro" id="IPR037682">
    <property type="entry name" value="TonB_C"/>
</dbReference>
<evidence type="ECO:0000259" key="4">
    <source>
        <dbReference type="PROSITE" id="PS52015"/>
    </source>
</evidence>
<feature type="compositionally biased region" description="Basic and acidic residues" evidence="3">
    <location>
        <begin position="140"/>
        <end position="174"/>
    </location>
</feature>
<keyword evidence="6" id="KW-1185">Reference proteome</keyword>
<feature type="domain" description="TonB C-terminal" evidence="4">
    <location>
        <begin position="196"/>
        <end position="286"/>
    </location>
</feature>
<evidence type="ECO:0000256" key="2">
    <source>
        <dbReference type="ARBA" id="ARBA00022737"/>
    </source>
</evidence>
<protein>
    <recommendedName>
        <fullName evidence="1">Protein TonB</fullName>
    </recommendedName>
</protein>
<dbReference type="EMBL" id="CP096208">
    <property type="protein sequence ID" value="UPQ84162.1"/>
    <property type="molecule type" value="Genomic_DNA"/>
</dbReference>